<evidence type="ECO:0000256" key="2">
    <source>
        <dbReference type="ARBA" id="ARBA00022737"/>
    </source>
</evidence>
<dbReference type="PROSITE" id="PS50294">
    <property type="entry name" value="WD_REPEATS_REGION"/>
    <property type="match status" value="4"/>
</dbReference>
<keyword evidence="2" id="KW-0677">Repeat</keyword>
<evidence type="ECO:0008006" key="7">
    <source>
        <dbReference type="Google" id="ProtNLM"/>
    </source>
</evidence>
<feature type="repeat" description="WD" evidence="3">
    <location>
        <begin position="794"/>
        <end position="819"/>
    </location>
</feature>
<feature type="compositionally biased region" description="Low complexity" evidence="4">
    <location>
        <begin position="531"/>
        <end position="543"/>
    </location>
</feature>
<evidence type="ECO:0000313" key="6">
    <source>
        <dbReference type="Proteomes" id="UP000008021"/>
    </source>
</evidence>
<feature type="region of interest" description="Disordered" evidence="4">
    <location>
        <begin position="129"/>
        <end position="214"/>
    </location>
</feature>
<dbReference type="InterPro" id="IPR015943">
    <property type="entry name" value="WD40/YVTN_repeat-like_dom_sf"/>
</dbReference>
<sequence>MAVAKYRAKGGVVSTEELQRAQRRIVRDRERGRGGSEAAAAAAMAQQQSAWEAEKMLDVYIHDYLLKRNLQSTAKAFQAEGSVSSDPVGGFLLEWWSVFWDIFIARTNEKHSDVAASYIETQSIKAREQQPSQLQQQEAHSQQSSQQIQMQQLLLQRHAQQQQQSQQQPQQQRRQQKQQQRSESSHLPTSAHNGLVSADPPTRQSTSAASSLSAKMYEERVKNSVQRDTLDEAPAKQRFTENIGQLLESNSSSMLKSVAISAQASGQIFHGSTGGVSGTLQQVQAQNQQLQASTQEIKVDTNAAVHMRAAGADGSLIGVPGANPAGNNLTLKGWPLTGLDQLRSGFLQQKSFMQSPQPLHHLQFLTPQQQQLLLQAQQNMTSSPGEMDSRRLRMLLSSRNIVPGRDGQSNAYTEVIPSVGPSLQNMCSPVQRMETDMLMKKIAAIQQHQQSSNQQQLLQHSLLSQQPPISNHLPGQQEKMGAGSVTIDGSLSNSFRGSEQVSKNQNGRKRKQPISSSGPANSSGTGNTAVPSSEPSTPSSQSPGDTISMPSLHHNASLSKALVVYGTSTAGTMGSPSNQLADMDRFVEDGCLEDHVDSFLSHDDADRRDGSRMESTKGFIFREVSSVQASTNKVVCCHFSSDGKLLATGGHDKKVVLWHAETLKQKSVLEEHSLLITDVRFSPSIPRLATSSFDKTVRVWDADNQGYSIRTFTGHSASVMSLDFHPNKDDLICSCDGDNEIRFWSINNGNIVRIFKGGSSQLRFQPRHGGYLAVASENAVSILDVETQACLRRFEGHTKHVDSVCWDPSGEYVVSVSEDTVKSLELWDMSENRTMTLAAHDSLITALASSSSGLVASTSHDKFVKLWK</sequence>
<feature type="repeat" description="WD" evidence="3">
    <location>
        <begin position="669"/>
        <end position="704"/>
    </location>
</feature>
<reference evidence="5" key="1">
    <citation type="submission" date="2015-04" db="UniProtKB">
        <authorList>
            <consortium name="EnsemblPlants"/>
        </authorList>
    </citation>
    <scope>IDENTIFICATION</scope>
</reference>
<protein>
    <recommendedName>
        <fullName evidence="7">LisH domain-containing protein</fullName>
    </recommendedName>
</protein>
<dbReference type="Proteomes" id="UP000008021">
    <property type="component" value="Chromosome 1"/>
</dbReference>
<feature type="compositionally biased region" description="Polar residues" evidence="4">
    <location>
        <begin position="513"/>
        <end position="530"/>
    </location>
</feature>
<dbReference type="GO" id="GO:0005634">
    <property type="term" value="C:nucleus"/>
    <property type="evidence" value="ECO:0007669"/>
    <property type="project" value="TreeGrafter"/>
</dbReference>
<feature type="repeat" description="WD" evidence="3">
    <location>
        <begin position="712"/>
        <end position="754"/>
    </location>
</feature>
<feature type="compositionally biased region" description="Polar residues" evidence="4">
    <location>
        <begin position="487"/>
        <end position="505"/>
    </location>
</feature>
<dbReference type="SUPFAM" id="SSF50978">
    <property type="entry name" value="WD40 repeat-like"/>
    <property type="match status" value="1"/>
</dbReference>
<name>A0A0E0BXZ7_9ORYZ</name>
<keyword evidence="1 3" id="KW-0853">WD repeat</keyword>
<dbReference type="Gene3D" id="2.130.10.10">
    <property type="entry name" value="YVTN repeat-like/Quinoprotein amine dehydrogenase"/>
    <property type="match status" value="2"/>
</dbReference>
<feature type="region of interest" description="Disordered" evidence="4">
    <location>
        <begin position="466"/>
        <end position="552"/>
    </location>
</feature>
<keyword evidence="6" id="KW-1185">Reference proteome</keyword>
<dbReference type="AlphaFoldDB" id="A0A0E0BXZ7"/>
<dbReference type="InterPro" id="IPR006594">
    <property type="entry name" value="LisH"/>
</dbReference>
<proteinExistence type="predicted"/>
<dbReference type="PROSITE" id="PS50896">
    <property type="entry name" value="LISH"/>
    <property type="match status" value="1"/>
</dbReference>
<dbReference type="eggNOG" id="KOG0266">
    <property type="taxonomic scope" value="Eukaryota"/>
</dbReference>
<dbReference type="InterPro" id="IPR036322">
    <property type="entry name" value="WD40_repeat_dom_sf"/>
</dbReference>
<evidence type="ECO:0000313" key="5">
    <source>
        <dbReference type="EnsemblPlants" id="OMERI01G04990.1"/>
    </source>
</evidence>
<dbReference type="STRING" id="40149.A0A0E0BXZ7"/>
<accession>A0A0E0BXZ7</accession>
<dbReference type="Gramene" id="OMERI01G04990.1">
    <property type="protein sequence ID" value="OMERI01G04990.1"/>
    <property type="gene ID" value="OMERI01G04990"/>
</dbReference>
<feature type="compositionally biased region" description="Low complexity" evidence="4">
    <location>
        <begin position="129"/>
        <end position="181"/>
    </location>
</feature>
<dbReference type="PROSITE" id="PS00678">
    <property type="entry name" value="WD_REPEATS_1"/>
    <property type="match status" value="1"/>
</dbReference>
<reference evidence="5" key="2">
    <citation type="submission" date="2018-05" db="EMBL/GenBank/DDBJ databases">
        <title>OmerRS3 (Oryza meridionalis Reference Sequence Version 3).</title>
        <authorList>
            <person name="Zhang J."/>
            <person name="Kudrna D."/>
            <person name="Lee S."/>
            <person name="Talag J."/>
            <person name="Welchert J."/>
            <person name="Wing R.A."/>
        </authorList>
    </citation>
    <scope>NUCLEOTIDE SEQUENCE [LARGE SCALE GENOMIC DNA]</scope>
    <source>
        <strain evidence="5">cv. OR44</strain>
    </source>
</reference>
<dbReference type="SMART" id="SM00667">
    <property type="entry name" value="LisH"/>
    <property type="match status" value="1"/>
</dbReference>
<dbReference type="InterPro" id="IPR001680">
    <property type="entry name" value="WD40_rpt"/>
</dbReference>
<dbReference type="PROSITE" id="PS50082">
    <property type="entry name" value="WD_REPEATS_2"/>
    <property type="match status" value="5"/>
</dbReference>
<feature type="repeat" description="WD" evidence="3">
    <location>
        <begin position="837"/>
        <end position="868"/>
    </location>
</feature>
<feature type="repeat" description="WD" evidence="3">
    <location>
        <begin position="627"/>
        <end position="668"/>
    </location>
</feature>
<evidence type="ECO:0000256" key="4">
    <source>
        <dbReference type="SAM" id="MobiDB-lite"/>
    </source>
</evidence>
<evidence type="ECO:0000256" key="1">
    <source>
        <dbReference type="ARBA" id="ARBA00022574"/>
    </source>
</evidence>
<dbReference type="PANTHER" id="PTHR45093:SF3">
    <property type="entry name" value="OS01G0177100 PROTEIN"/>
    <property type="match status" value="1"/>
</dbReference>
<feature type="compositionally biased region" description="Polar residues" evidence="4">
    <location>
        <begin position="202"/>
        <end position="213"/>
    </location>
</feature>
<evidence type="ECO:0000256" key="3">
    <source>
        <dbReference type="PROSITE-ProRule" id="PRU00221"/>
    </source>
</evidence>
<dbReference type="InterPro" id="IPR019775">
    <property type="entry name" value="WD40_repeat_CS"/>
</dbReference>
<dbReference type="Pfam" id="PF08513">
    <property type="entry name" value="LisH"/>
    <property type="match status" value="1"/>
</dbReference>
<dbReference type="PANTHER" id="PTHR45093">
    <property type="entry name" value="TRANSCRIPTION ACTIVATOR MSS11"/>
    <property type="match status" value="1"/>
</dbReference>
<dbReference type="CDD" id="cd00200">
    <property type="entry name" value="WD40"/>
    <property type="match status" value="1"/>
</dbReference>
<dbReference type="Pfam" id="PF00400">
    <property type="entry name" value="WD40"/>
    <property type="match status" value="5"/>
</dbReference>
<dbReference type="EnsemblPlants" id="OMERI01G04990.1">
    <property type="protein sequence ID" value="OMERI01G04990.1"/>
    <property type="gene ID" value="OMERI01G04990"/>
</dbReference>
<dbReference type="FunFam" id="2.130.10.10:FF:000495">
    <property type="entry name" value="Transcriptional corepressor LEUNIG"/>
    <property type="match status" value="1"/>
</dbReference>
<organism evidence="5">
    <name type="scientific">Oryza meridionalis</name>
    <dbReference type="NCBI Taxonomy" id="40149"/>
    <lineage>
        <taxon>Eukaryota</taxon>
        <taxon>Viridiplantae</taxon>
        <taxon>Streptophyta</taxon>
        <taxon>Embryophyta</taxon>
        <taxon>Tracheophyta</taxon>
        <taxon>Spermatophyta</taxon>
        <taxon>Magnoliopsida</taxon>
        <taxon>Liliopsida</taxon>
        <taxon>Poales</taxon>
        <taxon>Poaceae</taxon>
        <taxon>BOP clade</taxon>
        <taxon>Oryzoideae</taxon>
        <taxon>Oryzeae</taxon>
        <taxon>Oryzinae</taxon>
        <taxon>Oryza</taxon>
    </lineage>
</organism>
<dbReference type="SMART" id="SM00320">
    <property type="entry name" value="WD40"/>
    <property type="match status" value="6"/>
</dbReference>